<dbReference type="SMART" id="SM00710">
    <property type="entry name" value="PbH1"/>
    <property type="match status" value="12"/>
</dbReference>
<organism evidence="5">
    <name type="scientific">Fervidicoccus fontis</name>
    <dbReference type="NCBI Taxonomy" id="683846"/>
    <lineage>
        <taxon>Archaea</taxon>
        <taxon>Thermoproteota</taxon>
        <taxon>Thermoprotei</taxon>
        <taxon>Fervidicoccales</taxon>
        <taxon>Fervidicoccaceae</taxon>
        <taxon>Fervidicoccus</taxon>
    </lineage>
</organism>
<gene>
    <name evidence="5" type="ORF">ENW83_06250</name>
</gene>
<dbReference type="Gene3D" id="2.160.20.10">
    <property type="entry name" value="Single-stranded right-handed beta-helix, Pectin lyase-like"/>
    <property type="match status" value="3"/>
</dbReference>
<dbReference type="InterPro" id="IPR012334">
    <property type="entry name" value="Pectin_lyas_fold"/>
</dbReference>
<dbReference type="Pfam" id="PF13229">
    <property type="entry name" value="Beta_helix"/>
    <property type="match status" value="3"/>
</dbReference>
<dbReference type="AlphaFoldDB" id="A0A7J3SNM8"/>
<dbReference type="NCBIfam" id="TIGR03804">
    <property type="entry name" value="para_beta_helix"/>
    <property type="match status" value="1"/>
</dbReference>
<name>A0A7J3SNM8_9CREN</name>
<feature type="domain" description="Right handed beta helix" evidence="4">
    <location>
        <begin position="351"/>
        <end position="487"/>
    </location>
</feature>
<comment type="pathway">
    <text evidence="1">Protein modification; protein ubiquitination.</text>
</comment>
<feature type="domain" description="Right handed beta helix" evidence="4">
    <location>
        <begin position="120"/>
        <end position="255"/>
    </location>
</feature>
<evidence type="ECO:0000256" key="3">
    <source>
        <dbReference type="ARBA" id="ARBA00022786"/>
    </source>
</evidence>
<keyword evidence="2" id="KW-0677">Repeat</keyword>
<dbReference type="PANTHER" id="PTHR22990">
    <property type="entry name" value="F-BOX ONLY PROTEIN"/>
    <property type="match status" value="1"/>
</dbReference>
<comment type="caution">
    <text evidence="5">The sequence shown here is derived from an EMBL/GenBank/DDBJ whole genome shotgun (WGS) entry which is preliminary data.</text>
</comment>
<dbReference type="InterPro" id="IPR011050">
    <property type="entry name" value="Pectin_lyase_fold/virulence"/>
</dbReference>
<evidence type="ECO:0000313" key="5">
    <source>
        <dbReference type="EMBL" id="HGZ60778.1"/>
    </source>
</evidence>
<dbReference type="SUPFAM" id="SSF51126">
    <property type="entry name" value="Pectin lyase-like"/>
    <property type="match status" value="3"/>
</dbReference>
<feature type="domain" description="Right handed beta helix" evidence="4">
    <location>
        <begin position="592"/>
        <end position="710"/>
    </location>
</feature>
<dbReference type="EMBL" id="DTLS01000178">
    <property type="protein sequence ID" value="HGZ60778.1"/>
    <property type="molecule type" value="Genomic_DNA"/>
</dbReference>
<evidence type="ECO:0000256" key="2">
    <source>
        <dbReference type="ARBA" id="ARBA00022737"/>
    </source>
</evidence>
<dbReference type="InterPro" id="IPR051550">
    <property type="entry name" value="SCF-Subunits/Alg-Epimerases"/>
</dbReference>
<evidence type="ECO:0000259" key="4">
    <source>
        <dbReference type="Pfam" id="PF13229"/>
    </source>
</evidence>
<dbReference type="InterPro" id="IPR022441">
    <property type="entry name" value="Para_beta_helix_rpt-2"/>
</dbReference>
<dbReference type="InterPro" id="IPR006626">
    <property type="entry name" value="PbH1"/>
</dbReference>
<evidence type="ECO:0000256" key="1">
    <source>
        <dbReference type="ARBA" id="ARBA00004906"/>
    </source>
</evidence>
<keyword evidence="3" id="KW-0833">Ubl conjugation pathway</keyword>
<accession>A0A7J3SNM8</accession>
<sequence>MKIFQECRLIVAFFGIFLFISSNTFIRAQIKVPEDYSTIQEAIDASPEGAVIIIAQRTWEENIVIKKSVVLQGSGFATVLKGAYYSYSPTIIISSESSSIAVRIKNLTIIERSKDLAPKCISIGGHSYVEINQCRVSCTSDAGDGIVVCEYATLNLLETDIFGCDTALRAEDFSKVMISNCLFFHNEEGVLLEDSAQALISSCQLFGHRDDAISIYGAARAVICRNIIKSNRGFGILSYSSEETTGEENVMEGNGVDLGGNVSGSLRIPLREPTEREIIFPDPRYHHLQEAVDALISGGTLRIKPGTYRTNVTVGKKIRVVGEKGACLLHYSQKPWLPEYSLPVLSLVRGAEVEINNLELQASCLLAVVMAGADARLVMENCSIIGHIGDEKNVEHGIILMQSTSATFSMCVISQTMAGFMLRDAAHAEISNCEISHGVCGVYLEDLAGAHISNNCFRDNRCGIHSISLGEVEGNGNRMIENGIDLVGNLPGTLRTALRTDTEIEIRFPDDRYSSLQEAVDALIPGGRLILEVGQYLAGVTLDKPLTLEAVKENGATLTARTNGAPVLSLVGGADVVLNGLLITSGKERPFSGEGIVLGRNARAILKKCTILNNYKGILVQGHAEAVLTDCVIRKNDSGVVVEHRARVSIIDSSVSENQFVGITLEDVTQAAILNCSIALNKGDGLRLQDNANLEIEKTQIFLNDGYGLVANIEGCRGFSKADEFMGCVRGTENLIPGPTDPTGNKRGGLCPPYPGAPWPANFLRNRE</sequence>
<proteinExistence type="predicted"/>
<dbReference type="InterPro" id="IPR039448">
    <property type="entry name" value="Beta_helix"/>
</dbReference>
<dbReference type="PANTHER" id="PTHR22990:SF15">
    <property type="entry name" value="F-BOX ONLY PROTEIN 10"/>
    <property type="match status" value="1"/>
</dbReference>
<reference evidence="5" key="1">
    <citation type="journal article" date="2020" name="mSystems">
        <title>Genome- and Community-Level Interaction Insights into Carbon Utilization and Element Cycling Functions of Hydrothermarchaeota in Hydrothermal Sediment.</title>
        <authorList>
            <person name="Zhou Z."/>
            <person name="Liu Y."/>
            <person name="Xu W."/>
            <person name="Pan J."/>
            <person name="Luo Z.H."/>
            <person name="Li M."/>
        </authorList>
    </citation>
    <scope>NUCLEOTIDE SEQUENCE [LARGE SCALE GENOMIC DNA]</scope>
    <source>
        <strain evidence="5">SpSt-885</strain>
    </source>
</reference>
<protein>
    <recommendedName>
        <fullName evidence="4">Right handed beta helix domain-containing protein</fullName>
    </recommendedName>
</protein>